<protein>
    <submittedName>
        <fullName evidence="1">Uncharacterized protein</fullName>
    </submittedName>
</protein>
<reference evidence="1 2" key="1">
    <citation type="submission" date="2024-06" db="EMBL/GenBank/DDBJ databases">
        <authorList>
            <person name="Steensen K."/>
            <person name="Seneca J."/>
            <person name="Bartlau N."/>
            <person name="Yu A.X."/>
            <person name="Polz M.F."/>
        </authorList>
    </citation>
    <scope>NUCLEOTIDE SEQUENCE [LARGE SCALE GENOMIC DNA]</scope>
    <source>
        <strain evidence="1 2">1F9</strain>
    </source>
</reference>
<keyword evidence="2" id="KW-1185">Reference proteome</keyword>
<gene>
    <name evidence="1" type="ORF">ACED57_17490</name>
</gene>
<accession>A0ABV4KS51</accession>
<organism evidence="1 2">
    <name type="scientific">Vibrio atlanticus</name>
    <dbReference type="NCBI Taxonomy" id="693153"/>
    <lineage>
        <taxon>Bacteria</taxon>
        <taxon>Pseudomonadati</taxon>
        <taxon>Pseudomonadota</taxon>
        <taxon>Gammaproteobacteria</taxon>
        <taxon>Vibrionales</taxon>
        <taxon>Vibrionaceae</taxon>
        <taxon>Vibrio</taxon>
    </lineage>
</organism>
<comment type="caution">
    <text evidence="1">The sequence shown here is derived from an EMBL/GenBank/DDBJ whole genome shotgun (WGS) entry which is preliminary data.</text>
</comment>
<proteinExistence type="predicted"/>
<sequence length="236" mass="27806">MRLDNRELHELLTEKGVTHFHHANTVATSITFIENDGLLSRGDVASNGLFQTPQASDEEDIRFDVWGDVFIDTVDLHGLFPRQNLYGPVLFKFNLEFLLNEDLHIWVTKNNPMFWNDNLTQEDKYFQSVDELRERWDEFDTQRKMVTIRKPQRPVLFQCLDEIVIDNPQVTISDDISLRRESQNALYLATEQHPQLRNLIRVRECGHCFCTQNYLKDIPVPELARLFLPRNHSYFG</sequence>
<dbReference type="Proteomes" id="UP001569175">
    <property type="component" value="Unassembled WGS sequence"/>
</dbReference>
<dbReference type="EMBL" id="JBGOOL010000056">
    <property type="protein sequence ID" value="MEZ8054922.1"/>
    <property type="molecule type" value="Genomic_DNA"/>
</dbReference>
<dbReference type="RefSeq" id="WP_009847098.1">
    <property type="nucleotide sequence ID" value="NZ_JBFSTG010000202.1"/>
</dbReference>
<name>A0ABV4KS51_9VIBR</name>
<evidence type="ECO:0000313" key="1">
    <source>
        <dbReference type="EMBL" id="MEZ8054922.1"/>
    </source>
</evidence>
<evidence type="ECO:0000313" key="2">
    <source>
        <dbReference type="Proteomes" id="UP001569175"/>
    </source>
</evidence>